<dbReference type="Gene3D" id="2.80.10.50">
    <property type="match status" value="2"/>
</dbReference>
<dbReference type="CDD" id="cd00257">
    <property type="entry name" value="beta-trefoil_FSCN-like"/>
    <property type="match status" value="1"/>
</dbReference>
<sequence>MAAPTAWSSAASANGSATRTLSDVVTARAESGVAGACYHHVVITSHTNGRLVSAELGYGGDSYGMLRARATAIGPWERFTVCFNDWHWTIQSQANDRYVSAELGYGGDGYGMLRARATAIGPWERFSLNYCGQGCTTIVSQANDQLVSAEMGYGGDSYGMLRARATALGPWERYSVPL</sequence>
<comment type="caution">
    <text evidence="1">The sequence shown here is derived from an EMBL/GenBank/DDBJ whole genome shotgun (WGS) entry which is preliminary data.</text>
</comment>
<dbReference type="InterPro" id="IPR008999">
    <property type="entry name" value="Actin-crosslinking"/>
</dbReference>
<dbReference type="Proteomes" id="UP000218944">
    <property type="component" value="Unassembled WGS sequence"/>
</dbReference>
<accession>A0A2A2D0E2</accession>
<name>A0A2A2D0E2_9ACTN</name>
<dbReference type="AlphaFoldDB" id="A0A2A2D0E2"/>
<evidence type="ECO:0000313" key="2">
    <source>
        <dbReference type="Proteomes" id="UP000218944"/>
    </source>
</evidence>
<organism evidence="1 2">
    <name type="scientific">Streptomyces albireticuli</name>
    <dbReference type="NCBI Taxonomy" id="1940"/>
    <lineage>
        <taxon>Bacteria</taxon>
        <taxon>Bacillati</taxon>
        <taxon>Actinomycetota</taxon>
        <taxon>Actinomycetes</taxon>
        <taxon>Kitasatosporales</taxon>
        <taxon>Streptomycetaceae</taxon>
        <taxon>Streptomyces</taxon>
    </lineage>
</organism>
<reference evidence="1 2" key="1">
    <citation type="submission" date="2017-08" db="EMBL/GenBank/DDBJ databases">
        <title>Genome sequence of Streptomyces albireticuli NRRL B-1670.</title>
        <authorList>
            <person name="Graham D.E."/>
            <person name="Mahan K.M."/>
            <person name="Klingeman D.M."/>
            <person name="Hettich R.L."/>
            <person name="Parry R.J."/>
            <person name="Spain J.C."/>
        </authorList>
    </citation>
    <scope>NUCLEOTIDE SEQUENCE [LARGE SCALE GENOMIC DNA]</scope>
    <source>
        <strain evidence="1 2">NRRL B-1670</strain>
    </source>
</reference>
<dbReference type="EMBL" id="NSJV01000606">
    <property type="protein sequence ID" value="PAU44886.1"/>
    <property type="molecule type" value="Genomic_DNA"/>
</dbReference>
<keyword evidence="2" id="KW-1185">Reference proteome</keyword>
<gene>
    <name evidence="1" type="ORF">CK936_32395</name>
</gene>
<evidence type="ECO:0000313" key="1">
    <source>
        <dbReference type="EMBL" id="PAU44886.1"/>
    </source>
</evidence>
<protein>
    <submittedName>
        <fullName evidence="1">Uncharacterized protein</fullName>
    </submittedName>
</protein>
<dbReference type="SUPFAM" id="SSF50405">
    <property type="entry name" value="Actin-crosslinking proteins"/>
    <property type="match status" value="1"/>
</dbReference>
<proteinExistence type="predicted"/>